<organism evidence="4">
    <name type="scientific">hydrothermal vent metagenome</name>
    <dbReference type="NCBI Taxonomy" id="652676"/>
    <lineage>
        <taxon>unclassified sequences</taxon>
        <taxon>metagenomes</taxon>
        <taxon>ecological metagenomes</taxon>
    </lineage>
</organism>
<dbReference type="SUPFAM" id="SSF111369">
    <property type="entry name" value="HlyD-like secretion proteins"/>
    <property type="match status" value="1"/>
</dbReference>
<dbReference type="Pfam" id="PF25989">
    <property type="entry name" value="YknX_C"/>
    <property type="match status" value="1"/>
</dbReference>
<dbReference type="PANTHER" id="PTHR30469">
    <property type="entry name" value="MULTIDRUG RESISTANCE PROTEIN MDTA"/>
    <property type="match status" value="1"/>
</dbReference>
<reference evidence="4" key="1">
    <citation type="submission" date="2018-06" db="EMBL/GenBank/DDBJ databases">
        <authorList>
            <person name="Zhirakovskaya E."/>
        </authorList>
    </citation>
    <scope>NUCLEOTIDE SEQUENCE</scope>
</reference>
<dbReference type="Gene3D" id="2.40.50.100">
    <property type="match status" value="1"/>
</dbReference>
<dbReference type="InterPro" id="IPR058637">
    <property type="entry name" value="YknX-like_C"/>
</dbReference>
<name>A0A3B0ZHT3_9ZZZZ</name>
<dbReference type="GO" id="GO:0015562">
    <property type="term" value="F:efflux transmembrane transporter activity"/>
    <property type="evidence" value="ECO:0007669"/>
    <property type="project" value="TreeGrafter"/>
</dbReference>
<dbReference type="Pfam" id="PF25917">
    <property type="entry name" value="BSH_RND"/>
    <property type="match status" value="1"/>
</dbReference>
<dbReference type="AlphaFoldDB" id="A0A3B0ZHT3"/>
<feature type="domain" description="CusB-like beta-barrel" evidence="2">
    <location>
        <begin position="200"/>
        <end position="272"/>
    </location>
</feature>
<dbReference type="PANTHER" id="PTHR30469:SF15">
    <property type="entry name" value="HLYD FAMILY OF SECRETION PROTEINS"/>
    <property type="match status" value="1"/>
</dbReference>
<feature type="domain" description="YknX-like C-terminal permuted SH3-like" evidence="3">
    <location>
        <begin position="278"/>
        <end position="343"/>
    </location>
</feature>
<dbReference type="InterPro" id="IPR058625">
    <property type="entry name" value="MdtA-like_BSH"/>
</dbReference>
<evidence type="ECO:0000259" key="3">
    <source>
        <dbReference type="Pfam" id="PF25989"/>
    </source>
</evidence>
<accession>A0A3B0ZHT3</accession>
<evidence type="ECO:0000313" key="4">
    <source>
        <dbReference type="EMBL" id="VAW91221.1"/>
    </source>
</evidence>
<dbReference type="PROSITE" id="PS51257">
    <property type="entry name" value="PROKAR_LIPOPROTEIN"/>
    <property type="match status" value="1"/>
</dbReference>
<proteinExistence type="predicted"/>
<sequence length="351" mass="39150">MTISNKTRRLSTLTSTVLITTLLFSCSDDAPKRKHARGQAVQATTVNLSPMVSKHVLSGTLEAKHTVEIYNQEEGIIVSLFTHEGDVVEKDQLLAKLDARLISAELNKAKIAHRQAALDYKRLKRLRKKRLTTDDALAQAKTTLELTQAEESVLQTRYQFTQVKAPFAGVITQRLKDVGDVVPKYSHILTLSDLSQLKAKVSVSEWLLPEIQQGQKVELRIDALGTKIYPAILTRVFPTIDKATRQGMIEITLDSPPQKAIPGQLIQVILENKMTARLHIPLIAVKHNHDGSYVYKIENNKARQIKITTGIQLGENIEVLTGLRENDKVVTQGFLGLSNNKSVNVSTRKKK</sequence>
<dbReference type="Gene3D" id="2.40.30.170">
    <property type="match status" value="1"/>
</dbReference>
<evidence type="ECO:0000259" key="2">
    <source>
        <dbReference type="Pfam" id="PF25954"/>
    </source>
</evidence>
<gene>
    <name evidence="4" type="ORF">MNBD_GAMMA23-2379</name>
</gene>
<protein>
    <submittedName>
        <fullName evidence="4">Uncharacterized protein</fullName>
    </submittedName>
</protein>
<evidence type="ECO:0000259" key="1">
    <source>
        <dbReference type="Pfam" id="PF25917"/>
    </source>
</evidence>
<dbReference type="EMBL" id="UOFT01000007">
    <property type="protein sequence ID" value="VAW91221.1"/>
    <property type="molecule type" value="Genomic_DNA"/>
</dbReference>
<dbReference type="Gene3D" id="1.10.287.470">
    <property type="entry name" value="Helix hairpin bin"/>
    <property type="match status" value="1"/>
</dbReference>
<dbReference type="GO" id="GO:1990281">
    <property type="term" value="C:efflux pump complex"/>
    <property type="evidence" value="ECO:0007669"/>
    <property type="project" value="TreeGrafter"/>
</dbReference>
<dbReference type="InterPro" id="IPR058792">
    <property type="entry name" value="Beta-barrel_RND_2"/>
</dbReference>
<dbReference type="InterPro" id="IPR006143">
    <property type="entry name" value="RND_pump_MFP"/>
</dbReference>
<dbReference type="Gene3D" id="2.40.420.20">
    <property type="match status" value="1"/>
</dbReference>
<dbReference type="Pfam" id="PF25954">
    <property type="entry name" value="Beta-barrel_RND_2"/>
    <property type="match status" value="1"/>
</dbReference>
<dbReference type="NCBIfam" id="TIGR01730">
    <property type="entry name" value="RND_mfp"/>
    <property type="match status" value="1"/>
</dbReference>
<feature type="domain" description="Multidrug resistance protein MdtA-like barrel-sandwich hybrid" evidence="1">
    <location>
        <begin position="66"/>
        <end position="182"/>
    </location>
</feature>